<keyword evidence="6" id="KW-1185">Reference proteome</keyword>
<dbReference type="PANTHER" id="PTHR44846">
    <property type="entry name" value="MANNOSYL-D-GLYCERATE TRANSPORT/METABOLISM SYSTEM REPRESSOR MNGR-RELATED"/>
    <property type="match status" value="1"/>
</dbReference>
<dbReference type="EMBL" id="JBHSBN010000002">
    <property type="protein sequence ID" value="MFC4105067.1"/>
    <property type="molecule type" value="Genomic_DNA"/>
</dbReference>
<evidence type="ECO:0000313" key="5">
    <source>
        <dbReference type="EMBL" id="MFC4105067.1"/>
    </source>
</evidence>
<keyword evidence="3" id="KW-0804">Transcription</keyword>
<dbReference type="SMART" id="SM00345">
    <property type="entry name" value="HTH_GNTR"/>
    <property type="match status" value="1"/>
</dbReference>
<dbReference type="InterPro" id="IPR050679">
    <property type="entry name" value="Bact_HTH_transcr_reg"/>
</dbReference>
<evidence type="ECO:0000256" key="2">
    <source>
        <dbReference type="ARBA" id="ARBA00023125"/>
    </source>
</evidence>
<dbReference type="InterPro" id="IPR036390">
    <property type="entry name" value="WH_DNA-bd_sf"/>
</dbReference>
<dbReference type="Proteomes" id="UP001595868">
    <property type="component" value="Unassembled WGS sequence"/>
</dbReference>
<evidence type="ECO:0000256" key="3">
    <source>
        <dbReference type="ARBA" id="ARBA00023163"/>
    </source>
</evidence>
<dbReference type="Gene3D" id="1.10.10.10">
    <property type="entry name" value="Winged helix-like DNA-binding domain superfamily/Winged helix DNA-binding domain"/>
    <property type="match status" value="1"/>
</dbReference>
<reference evidence="6" key="1">
    <citation type="journal article" date="2019" name="Int. J. Syst. Evol. Microbiol.">
        <title>The Global Catalogue of Microorganisms (GCM) 10K type strain sequencing project: providing services to taxonomists for standard genome sequencing and annotation.</title>
        <authorList>
            <consortium name="The Broad Institute Genomics Platform"/>
            <consortium name="The Broad Institute Genome Sequencing Center for Infectious Disease"/>
            <person name="Wu L."/>
            <person name="Ma J."/>
        </authorList>
    </citation>
    <scope>NUCLEOTIDE SEQUENCE [LARGE SCALE GENOMIC DNA]</scope>
    <source>
        <strain evidence="6">2902at01</strain>
    </source>
</reference>
<sequence>MPEQSDYSRISAEIEKEIRSGRREPGSKLPSLSELREIHGVSDTVLKYAMTWLEARGLIYRKQGKGIFVATKDRWWTRPRA</sequence>
<organism evidence="5 6">
    <name type="scientific">Micromonospora zhanjiangensis</name>
    <dbReference type="NCBI Taxonomy" id="1522057"/>
    <lineage>
        <taxon>Bacteria</taxon>
        <taxon>Bacillati</taxon>
        <taxon>Actinomycetota</taxon>
        <taxon>Actinomycetes</taxon>
        <taxon>Micromonosporales</taxon>
        <taxon>Micromonosporaceae</taxon>
        <taxon>Micromonospora</taxon>
    </lineage>
</organism>
<keyword evidence="2" id="KW-0238">DNA-binding</keyword>
<keyword evidence="1" id="KW-0805">Transcription regulation</keyword>
<dbReference type="CDD" id="cd07377">
    <property type="entry name" value="WHTH_GntR"/>
    <property type="match status" value="1"/>
</dbReference>
<dbReference type="InterPro" id="IPR000524">
    <property type="entry name" value="Tscrpt_reg_HTH_GntR"/>
</dbReference>
<evidence type="ECO:0000259" key="4">
    <source>
        <dbReference type="PROSITE" id="PS50949"/>
    </source>
</evidence>
<gene>
    <name evidence="5" type="ORF">ACFOX0_03820</name>
</gene>
<comment type="caution">
    <text evidence="5">The sequence shown here is derived from an EMBL/GenBank/DDBJ whole genome shotgun (WGS) entry which is preliminary data.</text>
</comment>
<dbReference type="InterPro" id="IPR036388">
    <property type="entry name" value="WH-like_DNA-bd_sf"/>
</dbReference>
<evidence type="ECO:0000256" key="1">
    <source>
        <dbReference type="ARBA" id="ARBA00023015"/>
    </source>
</evidence>
<dbReference type="PROSITE" id="PS50949">
    <property type="entry name" value="HTH_GNTR"/>
    <property type="match status" value="1"/>
</dbReference>
<name>A0ABV8KGN4_9ACTN</name>
<dbReference type="RefSeq" id="WP_377542064.1">
    <property type="nucleotide sequence ID" value="NZ_JBHSBN010000002.1"/>
</dbReference>
<protein>
    <submittedName>
        <fullName evidence="5">Winged helix-turn-helix domain-containing protein</fullName>
    </submittedName>
</protein>
<dbReference type="SUPFAM" id="SSF46785">
    <property type="entry name" value="Winged helix' DNA-binding domain"/>
    <property type="match status" value="1"/>
</dbReference>
<dbReference type="Pfam" id="PF00392">
    <property type="entry name" value="GntR"/>
    <property type="match status" value="1"/>
</dbReference>
<feature type="domain" description="HTH gntR-type" evidence="4">
    <location>
        <begin position="4"/>
        <end position="72"/>
    </location>
</feature>
<evidence type="ECO:0000313" key="6">
    <source>
        <dbReference type="Proteomes" id="UP001595868"/>
    </source>
</evidence>
<accession>A0ABV8KGN4</accession>
<proteinExistence type="predicted"/>